<dbReference type="RefSeq" id="WP_305908294.1">
    <property type="nucleotide sequence ID" value="NZ_CP157743.1"/>
</dbReference>
<proteinExistence type="predicted"/>
<protein>
    <submittedName>
        <fullName evidence="1">Uncharacterized protein</fullName>
    </submittedName>
</protein>
<name>A0AAU7NPS9_9GAMM</name>
<dbReference type="AlphaFoldDB" id="A0AAU7NPS9"/>
<sequence length="514" mass="57681">MSDTHTLPFDLNDDSLTRWLETLSRLSTINAGSQLNQAIAQLRKLDDDINTLFPLLLKLTPATLHSAHALTAALQPGPQTDNRSAKIARLSLQLLRNLSLVLHAGQEAEQLPLTQKLQASYFALQLIGQYLRLSSLFHELPSETLWHKSGELFIFAKNNNGLQQNINTRIAEFKHQSSIEQAIKRNLLFTLIAFHRLSASDNQALFDFANQYASLLNFDPVQQPHGHFCWNYSNGIPGPMQRPSEALQNHEISLDTTELLHHLRPDSFESAIGTSELQRLHQHLSGYKKLIGDSIPAAPVQFTMLSGFKPVYDFLTQQEKLNRINRLSAQIVETHNSSMALEPLEHEKSFLSNFSTPQQKIASHPNAPKTGQTVKLLLNKNKNYLLAESKQSDCSVGDLVILSDHKNALIPGVIRQAKKIENTQATTLLIEKIQGELSAHSGLSERRQNTAIILVNEKTDHPEAILNYGKYRNGSTLVLTGKTVRLEALLDYSPLFVRFKVAFDSPRHEAHARH</sequence>
<organism evidence="1 2">
    <name type="scientific">Methylomarinum roseum</name>
    <dbReference type="NCBI Taxonomy" id="3067653"/>
    <lineage>
        <taxon>Bacteria</taxon>
        <taxon>Pseudomonadati</taxon>
        <taxon>Pseudomonadota</taxon>
        <taxon>Gammaproteobacteria</taxon>
        <taxon>Methylococcales</taxon>
        <taxon>Methylococcaceae</taxon>
        <taxon>Methylomarinum</taxon>
    </lineage>
</organism>
<evidence type="ECO:0000313" key="1">
    <source>
        <dbReference type="EMBL" id="XBS18963.1"/>
    </source>
</evidence>
<gene>
    <name evidence="1" type="ORF">Q9L42_011300</name>
</gene>
<dbReference type="EMBL" id="CP157743">
    <property type="protein sequence ID" value="XBS18963.1"/>
    <property type="molecule type" value="Genomic_DNA"/>
</dbReference>
<keyword evidence="2" id="KW-1185">Reference proteome</keyword>
<dbReference type="Proteomes" id="UP001225378">
    <property type="component" value="Chromosome"/>
</dbReference>
<accession>A0AAU7NPS9</accession>
<dbReference type="KEGG" id="mech:Q9L42_011300"/>
<reference evidence="1 2" key="1">
    <citation type="journal article" date="2024" name="Microbiology">
        <title>Methylomarinum rosea sp. nov., a novel halophilic methanotrophic bacterium from the hypersaline Lake Elton.</title>
        <authorList>
            <person name="Suleimanov R.Z."/>
            <person name="Oshkin I.Y."/>
            <person name="Danilova O.V."/>
            <person name="Suzina N.E."/>
            <person name="Dedysh S.N."/>
        </authorList>
    </citation>
    <scope>NUCLEOTIDE SEQUENCE [LARGE SCALE GENOMIC DNA]</scope>
    <source>
        <strain evidence="1 2">Ch1-1</strain>
    </source>
</reference>
<evidence type="ECO:0000313" key="2">
    <source>
        <dbReference type="Proteomes" id="UP001225378"/>
    </source>
</evidence>